<dbReference type="PROSITE" id="PS00284">
    <property type="entry name" value="SERPIN"/>
    <property type="match status" value="1"/>
</dbReference>
<accession>A0A453HLE9</accession>
<feature type="domain" description="Serpin" evidence="4">
    <location>
        <begin position="79"/>
        <end position="450"/>
    </location>
</feature>
<evidence type="ECO:0000313" key="6">
    <source>
        <dbReference type="Proteomes" id="UP000015105"/>
    </source>
</evidence>
<dbReference type="InterPro" id="IPR036186">
    <property type="entry name" value="Serpin_sf"/>
</dbReference>
<dbReference type="InterPro" id="IPR023795">
    <property type="entry name" value="Serpin_CS"/>
</dbReference>
<dbReference type="Proteomes" id="UP000015105">
    <property type="component" value="Chromosome 4D"/>
</dbReference>
<dbReference type="SUPFAM" id="SSF56574">
    <property type="entry name" value="Serpins"/>
    <property type="match status" value="1"/>
</dbReference>
<dbReference type="InterPro" id="IPR042178">
    <property type="entry name" value="Serpin_sf_1"/>
</dbReference>
<comment type="similarity">
    <text evidence="1 2">Belongs to the serpin family.</text>
</comment>
<dbReference type="Gene3D" id="3.30.497.10">
    <property type="entry name" value="Antithrombin, subunit I, domain 2"/>
    <property type="match status" value="1"/>
</dbReference>
<dbReference type="GO" id="GO:0005615">
    <property type="term" value="C:extracellular space"/>
    <property type="evidence" value="ECO:0007669"/>
    <property type="project" value="InterPro"/>
</dbReference>
<evidence type="ECO:0000256" key="1">
    <source>
        <dbReference type="ARBA" id="ARBA00009500"/>
    </source>
</evidence>
<dbReference type="STRING" id="200361.A0A453HLE9"/>
<evidence type="ECO:0000256" key="3">
    <source>
        <dbReference type="SAM" id="MobiDB-lite"/>
    </source>
</evidence>
<dbReference type="InterPro" id="IPR000215">
    <property type="entry name" value="Serpin_fam"/>
</dbReference>
<reference evidence="5" key="4">
    <citation type="submission" date="2019-03" db="UniProtKB">
        <authorList>
            <consortium name="EnsemblPlants"/>
        </authorList>
    </citation>
    <scope>IDENTIFICATION</scope>
</reference>
<dbReference type="PANTHER" id="PTHR11461:SF189">
    <property type="entry name" value="NON-INHIBITORY SERPIN-Z9-RELATED"/>
    <property type="match status" value="1"/>
</dbReference>
<evidence type="ECO:0000256" key="2">
    <source>
        <dbReference type="RuleBase" id="RU000411"/>
    </source>
</evidence>
<evidence type="ECO:0000259" key="4">
    <source>
        <dbReference type="SMART" id="SM00093"/>
    </source>
</evidence>
<dbReference type="CDD" id="cd02043">
    <property type="entry name" value="serpinP_plants"/>
    <property type="match status" value="1"/>
</dbReference>
<reference evidence="6" key="2">
    <citation type="journal article" date="2017" name="Nat. Plants">
        <title>The Aegilops tauschii genome reveals multiple impacts of transposons.</title>
        <authorList>
            <person name="Zhao G."/>
            <person name="Zou C."/>
            <person name="Li K."/>
            <person name="Wang K."/>
            <person name="Li T."/>
            <person name="Gao L."/>
            <person name="Zhang X."/>
            <person name="Wang H."/>
            <person name="Yang Z."/>
            <person name="Liu X."/>
            <person name="Jiang W."/>
            <person name="Mao L."/>
            <person name="Kong X."/>
            <person name="Jiao Y."/>
            <person name="Jia J."/>
        </authorList>
    </citation>
    <scope>NUCLEOTIDE SEQUENCE [LARGE SCALE GENOMIC DNA]</scope>
    <source>
        <strain evidence="6">cv. AL8/78</strain>
    </source>
</reference>
<dbReference type="SMART" id="SM00093">
    <property type="entry name" value="SERPIN"/>
    <property type="match status" value="1"/>
</dbReference>
<reference evidence="5" key="5">
    <citation type="journal article" date="2021" name="G3 (Bethesda)">
        <title>Aegilops tauschii genome assembly Aet v5.0 features greater sequence contiguity and improved annotation.</title>
        <authorList>
            <person name="Wang L."/>
            <person name="Zhu T."/>
            <person name="Rodriguez J.C."/>
            <person name="Deal K.R."/>
            <person name="Dubcovsky J."/>
            <person name="McGuire P.E."/>
            <person name="Lux T."/>
            <person name="Spannagl M."/>
            <person name="Mayer K.F.X."/>
            <person name="Baldrich P."/>
            <person name="Meyers B.C."/>
            <person name="Huo N."/>
            <person name="Gu Y.Q."/>
            <person name="Zhou H."/>
            <person name="Devos K.M."/>
            <person name="Bennetzen J.L."/>
            <person name="Unver T."/>
            <person name="Budak H."/>
            <person name="Gulick P.J."/>
            <person name="Galiba G."/>
            <person name="Kalapos B."/>
            <person name="Nelson D.R."/>
            <person name="Li P."/>
            <person name="You F.M."/>
            <person name="Luo M.C."/>
            <person name="Dvorak J."/>
        </authorList>
    </citation>
    <scope>NUCLEOTIDE SEQUENCE [LARGE SCALE GENOMIC DNA]</scope>
    <source>
        <strain evidence="5">cv. AL8/78</strain>
    </source>
</reference>
<dbReference type="PANTHER" id="PTHR11461">
    <property type="entry name" value="SERINE PROTEASE INHIBITOR, SERPIN"/>
    <property type="match status" value="1"/>
</dbReference>
<reference evidence="6" key="1">
    <citation type="journal article" date="2014" name="Science">
        <title>Ancient hybridizations among the ancestral genomes of bread wheat.</title>
        <authorList>
            <consortium name="International Wheat Genome Sequencing Consortium,"/>
            <person name="Marcussen T."/>
            <person name="Sandve S.R."/>
            <person name="Heier L."/>
            <person name="Spannagl M."/>
            <person name="Pfeifer M."/>
            <person name="Jakobsen K.S."/>
            <person name="Wulff B.B."/>
            <person name="Steuernagel B."/>
            <person name="Mayer K.F."/>
            <person name="Olsen O.A."/>
        </authorList>
    </citation>
    <scope>NUCLEOTIDE SEQUENCE [LARGE SCALE GENOMIC DNA]</scope>
    <source>
        <strain evidence="6">cv. AL8/78</strain>
    </source>
</reference>
<organism evidence="5 6">
    <name type="scientific">Aegilops tauschii subsp. strangulata</name>
    <name type="common">Goatgrass</name>
    <dbReference type="NCBI Taxonomy" id="200361"/>
    <lineage>
        <taxon>Eukaryota</taxon>
        <taxon>Viridiplantae</taxon>
        <taxon>Streptophyta</taxon>
        <taxon>Embryophyta</taxon>
        <taxon>Tracheophyta</taxon>
        <taxon>Spermatophyta</taxon>
        <taxon>Magnoliopsida</taxon>
        <taxon>Liliopsida</taxon>
        <taxon>Poales</taxon>
        <taxon>Poaceae</taxon>
        <taxon>BOP clade</taxon>
        <taxon>Pooideae</taxon>
        <taxon>Triticodae</taxon>
        <taxon>Triticeae</taxon>
        <taxon>Triticinae</taxon>
        <taxon>Aegilops</taxon>
    </lineage>
</organism>
<name>A0A453HLE9_AEGTS</name>
<feature type="region of interest" description="Disordered" evidence="3">
    <location>
        <begin position="1"/>
        <end position="63"/>
    </location>
</feature>
<evidence type="ECO:0000313" key="5">
    <source>
        <dbReference type="EnsemblPlants" id="AET4Gv20228300.2"/>
    </source>
</evidence>
<dbReference type="InterPro" id="IPR023796">
    <property type="entry name" value="Serpin_dom"/>
</dbReference>
<dbReference type="AlphaFoldDB" id="A0A453HLE9"/>
<dbReference type="GO" id="GO:0004867">
    <property type="term" value="F:serine-type endopeptidase inhibitor activity"/>
    <property type="evidence" value="ECO:0007669"/>
    <property type="project" value="InterPro"/>
</dbReference>
<dbReference type="InterPro" id="IPR042185">
    <property type="entry name" value="Serpin_sf_2"/>
</dbReference>
<feature type="compositionally biased region" description="Pro residues" evidence="3">
    <location>
        <begin position="36"/>
        <end position="49"/>
    </location>
</feature>
<dbReference type="Gramene" id="AET4Gv20228300.2">
    <property type="protein sequence ID" value="AET4Gv20228300.2"/>
    <property type="gene ID" value="AET4Gv20228300"/>
</dbReference>
<proteinExistence type="inferred from homology"/>
<dbReference type="Pfam" id="PF00079">
    <property type="entry name" value="Serpin"/>
    <property type="match status" value="1"/>
</dbReference>
<reference evidence="5" key="3">
    <citation type="journal article" date="2017" name="Nature">
        <title>Genome sequence of the progenitor of the wheat D genome Aegilops tauschii.</title>
        <authorList>
            <person name="Luo M.C."/>
            <person name="Gu Y.Q."/>
            <person name="Puiu D."/>
            <person name="Wang H."/>
            <person name="Twardziok S.O."/>
            <person name="Deal K.R."/>
            <person name="Huo N."/>
            <person name="Zhu T."/>
            <person name="Wang L."/>
            <person name="Wang Y."/>
            <person name="McGuire P.E."/>
            <person name="Liu S."/>
            <person name="Long H."/>
            <person name="Ramasamy R.K."/>
            <person name="Rodriguez J.C."/>
            <person name="Van S.L."/>
            <person name="Yuan L."/>
            <person name="Wang Z."/>
            <person name="Xia Z."/>
            <person name="Xiao L."/>
            <person name="Anderson O.D."/>
            <person name="Ouyang S."/>
            <person name="Liang Y."/>
            <person name="Zimin A.V."/>
            <person name="Pertea G."/>
            <person name="Qi P."/>
            <person name="Bennetzen J.L."/>
            <person name="Dai X."/>
            <person name="Dawson M.W."/>
            <person name="Muller H.G."/>
            <person name="Kugler K."/>
            <person name="Rivarola-Duarte L."/>
            <person name="Spannagl M."/>
            <person name="Mayer K.F.X."/>
            <person name="Lu F.H."/>
            <person name="Bevan M.W."/>
            <person name="Leroy P."/>
            <person name="Li P."/>
            <person name="You F.M."/>
            <person name="Sun Q."/>
            <person name="Liu Z."/>
            <person name="Lyons E."/>
            <person name="Wicker T."/>
            <person name="Salzberg S.L."/>
            <person name="Devos K.M."/>
            <person name="Dvorak J."/>
        </authorList>
    </citation>
    <scope>NUCLEOTIDE SEQUENCE [LARGE SCALE GENOMIC DNA]</scope>
    <source>
        <strain evidence="5">cv. AL8/78</strain>
    </source>
</reference>
<protein>
    <recommendedName>
        <fullName evidence="4">Serpin domain-containing protein</fullName>
    </recommendedName>
</protein>
<keyword evidence="6" id="KW-1185">Reference proteome</keyword>
<sequence length="454" mass="49405">PKMRHFSSLPRVLRRSAAPKPNRRSPAPKPNRRSPAPKPHPPSPSPGPVPDAQAPVAPAPMPTRPWEEALDAAQRAFCLPLAGRVLAAAGTGNAAVSPVGVHAALSLASSGARGATRRQLLGTLGCGGGGKGAAADAANVASRVVKRVLKDRAKSGGPQLAFASGVWADASTTLSPEFVETAGGLYCSAAKTVDFKSTPEDAAEQINSWVNKSTRQTITSLLPDGLVDQNTGLVLGSALYFKGRWLDKTDIGKTAEQKFYCLDGTHVLVPFVEYDRTRLFAAHDGFKVIKLPYKQGNNERKFSMYIFLPDAHDGLFELTKKIFSEPAFLEQHLPTEKRHVGIGVPKFTISFQIDMKDFLKDMTLELPFRRDADFKDMVKEGDSKEPLFLSDVLHKVILEVNDDEIEETSVEKSIGKPLPTEHFAADHPFFFLIREEVSATVIFMGHVLDPSSQY</sequence>
<dbReference type="Gene3D" id="2.30.39.10">
    <property type="entry name" value="Alpha-1-antitrypsin, domain 1"/>
    <property type="match status" value="1"/>
</dbReference>
<dbReference type="EnsemblPlants" id="AET4Gv20228300.2">
    <property type="protein sequence ID" value="AET4Gv20228300.2"/>
    <property type="gene ID" value="AET4Gv20228300"/>
</dbReference>